<evidence type="ECO:0000256" key="3">
    <source>
        <dbReference type="ARBA" id="ARBA00022448"/>
    </source>
</evidence>
<keyword evidence="7 9" id="KW-0472">Membrane</keyword>
<accession>A0A2S6N4B5</accession>
<gene>
    <name evidence="10" type="ORF">CCR94_15180</name>
</gene>
<comment type="subunit">
    <text evidence="2">The complex is composed of two ATP-binding proteins (CysA), two transmembrane proteins (CysT and CysW) and a solute-binding protein (CysP).</text>
</comment>
<dbReference type="PANTHER" id="PTHR30406:SF1">
    <property type="entry name" value="SULFATE TRANSPORT SYSTEM PERMEASE PROTEIN CYSW"/>
    <property type="match status" value="1"/>
</dbReference>
<name>A0A2S6N4B5_9HYPH</name>
<dbReference type="RefSeq" id="WP_104508704.1">
    <property type="nucleotide sequence ID" value="NZ_JACIGC010000025.1"/>
</dbReference>
<evidence type="ECO:0000256" key="1">
    <source>
        <dbReference type="ARBA" id="ARBA00004651"/>
    </source>
</evidence>
<keyword evidence="4 9" id="KW-0812">Transmembrane</keyword>
<feature type="transmembrane region" description="Helical" evidence="9">
    <location>
        <begin position="28"/>
        <end position="54"/>
    </location>
</feature>
<comment type="similarity">
    <text evidence="9">Belongs to the binding-protein-dependent transport system permease family.</text>
</comment>
<comment type="subcellular location">
    <subcellularLocation>
        <location evidence="1 9">Cell membrane</location>
        <topology evidence="1 9">Multi-pass membrane protein</topology>
    </subcellularLocation>
</comment>
<evidence type="ECO:0000256" key="8">
    <source>
        <dbReference type="ARBA" id="ARBA00025323"/>
    </source>
</evidence>
<evidence type="ECO:0000256" key="7">
    <source>
        <dbReference type="ARBA" id="ARBA00023136"/>
    </source>
</evidence>
<evidence type="ECO:0000313" key="10">
    <source>
        <dbReference type="EMBL" id="PPQ29448.1"/>
    </source>
</evidence>
<keyword evidence="3 9" id="KW-0813">Transport</keyword>
<feature type="transmembrane region" description="Helical" evidence="9">
    <location>
        <begin position="96"/>
        <end position="120"/>
    </location>
</feature>
<dbReference type="PROSITE" id="PS50928">
    <property type="entry name" value="ABC_TM1"/>
    <property type="match status" value="1"/>
</dbReference>
<dbReference type="InterPro" id="IPR035906">
    <property type="entry name" value="MetI-like_sf"/>
</dbReference>
<feature type="transmembrane region" description="Helical" evidence="9">
    <location>
        <begin position="303"/>
        <end position="322"/>
    </location>
</feature>
<keyword evidence="11" id="KW-1185">Reference proteome</keyword>
<dbReference type="EMBL" id="NHSJ01000092">
    <property type="protein sequence ID" value="PPQ29448.1"/>
    <property type="molecule type" value="Genomic_DNA"/>
</dbReference>
<organism evidence="10 11">
    <name type="scientific">Rhodoblastus sphagnicola</name>
    <dbReference type="NCBI Taxonomy" id="333368"/>
    <lineage>
        <taxon>Bacteria</taxon>
        <taxon>Pseudomonadati</taxon>
        <taxon>Pseudomonadota</taxon>
        <taxon>Alphaproteobacteria</taxon>
        <taxon>Hyphomicrobiales</taxon>
        <taxon>Rhodoblastaceae</taxon>
        <taxon>Rhodoblastus</taxon>
    </lineage>
</organism>
<dbReference type="CDD" id="cd06261">
    <property type="entry name" value="TM_PBP2"/>
    <property type="match status" value="1"/>
</dbReference>
<dbReference type="SUPFAM" id="SSF161098">
    <property type="entry name" value="MetI-like"/>
    <property type="match status" value="1"/>
</dbReference>
<dbReference type="Pfam" id="PF00528">
    <property type="entry name" value="BPD_transp_1"/>
    <property type="match status" value="1"/>
</dbReference>
<keyword evidence="6" id="KW-0764">Sulfate transport</keyword>
<comment type="caution">
    <text evidence="10">The sequence shown here is derived from an EMBL/GenBank/DDBJ whole genome shotgun (WGS) entry which is preliminary data.</text>
</comment>
<evidence type="ECO:0000256" key="4">
    <source>
        <dbReference type="ARBA" id="ARBA00022692"/>
    </source>
</evidence>
<feature type="transmembrane region" description="Helical" evidence="9">
    <location>
        <begin position="132"/>
        <end position="156"/>
    </location>
</feature>
<comment type="function">
    <text evidence="8">Part of the ABC transporter complex CysAWTP (TC 3.A.1.6.1) involved in sulfate/thiosulfate import. Probably responsible for the translocation of the substrate across the membrane.</text>
</comment>
<evidence type="ECO:0000256" key="2">
    <source>
        <dbReference type="ARBA" id="ARBA00011779"/>
    </source>
</evidence>
<dbReference type="AlphaFoldDB" id="A0A2S6N4B5"/>
<feature type="transmembrane region" description="Helical" evidence="9">
    <location>
        <begin position="196"/>
        <end position="217"/>
    </location>
</feature>
<evidence type="ECO:0000256" key="6">
    <source>
        <dbReference type="ARBA" id="ARBA00023032"/>
    </source>
</evidence>
<dbReference type="GO" id="GO:0015419">
    <property type="term" value="F:ABC-type sulfate transporter activity"/>
    <property type="evidence" value="ECO:0007669"/>
    <property type="project" value="InterPro"/>
</dbReference>
<sequence>MAGAPIAAKTALGPIKPAPPPHPVARTVLVTLAVSFLTIFILVPLVNVFVQAFAKGLDGYLAVFWPPQPAPEQVLSVVQQRKLAEAAVQAGRTWHAIGLTLSVAAIVVPLNICFGLAAAWATTKFNFRGRALLISLIDLPFSVSPVVAGLVFVLLLGRNGIFGDWATHLTWIDPFSLRWVGFEAGFPLAFERDYSGVIFTPLAIVLASVFVTFPFVARSLTPLMESQGTDEELAALSLGASGWRTFFKITVPNVKWALLYGVILCTARAFGEFGAVSVVSGHVDVNDTMPLRIEKLWNEYNNQAAFTVASVLALLAVFTLVAKAAIEWKAARDLPQNQGHSSQ</sequence>
<protein>
    <submittedName>
        <fullName evidence="10">Uncharacterized protein</fullName>
    </submittedName>
</protein>
<keyword evidence="5 9" id="KW-1133">Transmembrane helix</keyword>
<dbReference type="OrthoDB" id="9774448at2"/>
<proteinExistence type="inferred from homology"/>
<dbReference type="PANTHER" id="PTHR30406">
    <property type="entry name" value="SULFATE TRANSPORT SYSTEM PERMEASE PROTEIN"/>
    <property type="match status" value="1"/>
</dbReference>
<dbReference type="GO" id="GO:0005886">
    <property type="term" value="C:plasma membrane"/>
    <property type="evidence" value="ECO:0007669"/>
    <property type="project" value="UniProtKB-SubCell"/>
</dbReference>
<feature type="transmembrane region" description="Helical" evidence="9">
    <location>
        <begin position="257"/>
        <end position="283"/>
    </location>
</feature>
<reference evidence="10 11" key="1">
    <citation type="journal article" date="2018" name="Arch. Microbiol.">
        <title>New insights into the metabolic potential of the phototrophic purple bacterium Rhodopila globiformis DSM 161(T) from its draft genome sequence and evidence for a vanadium-dependent nitrogenase.</title>
        <authorList>
            <person name="Imhoff J.F."/>
            <person name="Rahn T."/>
            <person name="Kunzel S."/>
            <person name="Neulinger S.C."/>
        </authorList>
    </citation>
    <scope>NUCLEOTIDE SEQUENCE [LARGE SCALE GENOMIC DNA]</scope>
    <source>
        <strain evidence="10 11">DSM 16996</strain>
    </source>
</reference>
<evidence type="ECO:0000313" key="11">
    <source>
        <dbReference type="Proteomes" id="UP000239089"/>
    </source>
</evidence>
<evidence type="ECO:0000256" key="9">
    <source>
        <dbReference type="RuleBase" id="RU363032"/>
    </source>
</evidence>
<dbReference type="InterPro" id="IPR000515">
    <property type="entry name" value="MetI-like"/>
</dbReference>
<evidence type="ECO:0000256" key="5">
    <source>
        <dbReference type="ARBA" id="ARBA00022989"/>
    </source>
</evidence>
<dbReference type="Proteomes" id="UP000239089">
    <property type="component" value="Unassembled WGS sequence"/>
</dbReference>
<dbReference type="InterPro" id="IPR005667">
    <property type="entry name" value="Sulph_transpt2"/>
</dbReference>
<dbReference type="Gene3D" id="1.10.3720.10">
    <property type="entry name" value="MetI-like"/>
    <property type="match status" value="1"/>
</dbReference>